<evidence type="ECO:0000259" key="1">
    <source>
        <dbReference type="Pfam" id="PF01370"/>
    </source>
</evidence>
<accession>A0A2S1LEI2</accession>
<dbReference type="Gene3D" id="3.40.50.720">
    <property type="entry name" value="NAD(P)-binding Rossmann-like Domain"/>
    <property type="match status" value="1"/>
</dbReference>
<dbReference type="Proteomes" id="UP000244527">
    <property type="component" value="Chromosome"/>
</dbReference>
<sequence length="310" mass="35396">MQVILGANGIIGEELAKELRANYTHEIKLVGRNPKKVNPDDLLFTCDLLNADQVIEALVNADIAYLTVGLPFKSDVWLRDWFIIMQNVINACKINTCKLVYFDNSYAYAQDSKIQNENTRLASEGKKGQGKKMAAELLLQAIKEKQIEAVICRAPEFYGPGKTKSITNSLIFEKIKQHKKPKVFLNDSVLRTLIYTPDASKAMALIGNHPETYGQTWHLPCDDHRLTYKGIIAKISNQLNREIKYDILSSFTLKMGSFFNEYIQETQELLPRYAIDNLFESSKFKNKFPDFKVTTYQEGIRNIIADLEIK</sequence>
<dbReference type="SUPFAM" id="SSF51735">
    <property type="entry name" value="NAD(P)-binding Rossmann-fold domains"/>
    <property type="match status" value="1"/>
</dbReference>
<evidence type="ECO:0000313" key="3">
    <source>
        <dbReference type="Proteomes" id="UP000244527"/>
    </source>
</evidence>
<evidence type="ECO:0000313" key="2">
    <source>
        <dbReference type="EMBL" id="AWG22137.1"/>
    </source>
</evidence>
<gene>
    <name evidence="2" type="ORF">FFWV33_11755</name>
</gene>
<dbReference type="PANTHER" id="PTHR43245:SF13">
    <property type="entry name" value="UDP-D-APIOSE_UDP-D-XYLOSE SYNTHASE 2"/>
    <property type="match status" value="1"/>
</dbReference>
<proteinExistence type="predicted"/>
<organism evidence="2 3">
    <name type="scientific">Flavobacterium faecale</name>
    <dbReference type="NCBI Taxonomy" id="1355330"/>
    <lineage>
        <taxon>Bacteria</taxon>
        <taxon>Pseudomonadati</taxon>
        <taxon>Bacteroidota</taxon>
        <taxon>Flavobacteriia</taxon>
        <taxon>Flavobacteriales</taxon>
        <taxon>Flavobacteriaceae</taxon>
        <taxon>Flavobacterium</taxon>
    </lineage>
</organism>
<dbReference type="InterPro" id="IPR036291">
    <property type="entry name" value="NAD(P)-bd_dom_sf"/>
</dbReference>
<dbReference type="RefSeq" id="WP_108741069.1">
    <property type="nucleotide sequence ID" value="NZ_CP020918.1"/>
</dbReference>
<reference evidence="2 3" key="1">
    <citation type="submission" date="2017-04" db="EMBL/GenBank/DDBJ databases">
        <title>Compelte genome sequence of WV33.</title>
        <authorList>
            <person name="Lee P.C."/>
        </authorList>
    </citation>
    <scope>NUCLEOTIDE SEQUENCE [LARGE SCALE GENOMIC DNA]</scope>
    <source>
        <strain evidence="2 3">WV33</strain>
    </source>
</reference>
<dbReference type="EMBL" id="CP020918">
    <property type="protein sequence ID" value="AWG22137.1"/>
    <property type="molecule type" value="Genomic_DNA"/>
</dbReference>
<dbReference type="AlphaFoldDB" id="A0A2S1LEI2"/>
<dbReference type="PANTHER" id="PTHR43245">
    <property type="entry name" value="BIFUNCTIONAL POLYMYXIN RESISTANCE PROTEIN ARNA"/>
    <property type="match status" value="1"/>
</dbReference>
<dbReference type="InterPro" id="IPR050177">
    <property type="entry name" value="Lipid_A_modif_metabolic_enz"/>
</dbReference>
<dbReference type="InterPro" id="IPR001509">
    <property type="entry name" value="Epimerase_deHydtase"/>
</dbReference>
<dbReference type="KEGG" id="ffa:FFWV33_11755"/>
<keyword evidence="3" id="KW-1185">Reference proteome</keyword>
<dbReference type="OrthoDB" id="112777at2"/>
<protein>
    <submittedName>
        <fullName evidence="2">NAD-dependent dehydratase</fullName>
    </submittedName>
</protein>
<name>A0A2S1LEI2_9FLAO</name>
<feature type="domain" description="NAD-dependent epimerase/dehydratase" evidence="1">
    <location>
        <begin position="3"/>
        <end position="212"/>
    </location>
</feature>
<dbReference type="Pfam" id="PF01370">
    <property type="entry name" value="Epimerase"/>
    <property type="match status" value="1"/>
</dbReference>